<feature type="non-terminal residue" evidence="3">
    <location>
        <position position="62"/>
    </location>
</feature>
<dbReference type="PANTHER" id="PTHR30135:SF3">
    <property type="entry name" value="GLUCONEOGENESIS FACTOR-RELATED"/>
    <property type="match status" value="1"/>
</dbReference>
<protein>
    <recommendedName>
        <fullName evidence="4">Gluconeogenesis factor</fullName>
    </recommendedName>
</protein>
<comment type="caution">
    <text evidence="3">The sequence shown here is derived from an EMBL/GenBank/DDBJ whole genome shotgun (WGS) entry which is preliminary data.</text>
</comment>
<dbReference type="Gene3D" id="3.40.50.10680">
    <property type="entry name" value="CofD-like domains"/>
    <property type="match status" value="1"/>
</dbReference>
<evidence type="ECO:0008006" key="4">
    <source>
        <dbReference type="Google" id="ProtNLM"/>
    </source>
</evidence>
<reference evidence="3" key="1">
    <citation type="journal article" date="2014" name="Front. Microbiol.">
        <title>High frequency of phylogenetically diverse reductive dehalogenase-homologous genes in deep subseafloor sedimentary metagenomes.</title>
        <authorList>
            <person name="Kawai M."/>
            <person name="Futagami T."/>
            <person name="Toyoda A."/>
            <person name="Takaki Y."/>
            <person name="Nishi S."/>
            <person name="Hori S."/>
            <person name="Arai W."/>
            <person name="Tsubouchi T."/>
            <person name="Morono Y."/>
            <person name="Uchiyama I."/>
            <person name="Ito T."/>
            <person name="Fujiyama A."/>
            <person name="Inagaki F."/>
            <person name="Takami H."/>
        </authorList>
    </citation>
    <scope>NUCLEOTIDE SEQUENCE</scope>
    <source>
        <strain evidence="3">Expedition CK06-06</strain>
    </source>
</reference>
<evidence type="ECO:0000256" key="1">
    <source>
        <dbReference type="ARBA" id="ARBA00022490"/>
    </source>
</evidence>
<accession>X1L212</accession>
<dbReference type="EMBL" id="BARV01010525">
    <property type="protein sequence ID" value="GAI13392.1"/>
    <property type="molecule type" value="Genomic_DNA"/>
</dbReference>
<dbReference type="InterPro" id="IPR002882">
    <property type="entry name" value="CofD"/>
</dbReference>
<dbReference type="GO" id="GO:0043743">
    <property type="term" value="F:LPPG:FO 2-phospho-L-lactate transferase activity"/>
    <property type="evidence" value="ECO:0007669"/>
    <property type="project" value="InterPro"/>
</dbReference>
<dbReference type="InterPro" id="IPR038136">
    <property type="entry name" value="CofD-like_dom_sf"/>
</dbReference>
<name>X1L212_9ZZZZ</name>
<keyword evidence="1" id="KW-0963">Cytoplasm</keyword>
<dbReference type="Pfam" id="PF01933">
    <property type="entry name" value="CofD"/>
    <property type="match status" value="1"/>
</dbReference>
<proteinExistence type="predicted"/>
<sequence length="62" mass="6657">MERWTKNIVVIGGGTGTFTVLSGLKKYLHDLTAVVSMADDGGSTGRLRDELGVLPPGDIRQR</sequence>
<organism evidence="3">
    <name type="scientific">marine sediment metagenome</name>
    <dbReference type="NCBI Taxonomy" id="412755"/>
    <lineage>
        <taxon>unclassified sequences</taxon>
        <taxon>metagenomes</taxon>
        <taxon>ecological metagenomes</taxon>
    </lineage>
</organism>
<dbReference type="InterPro" id="IPR010119">
    <property type="entry name" value="Gluconeogen_factor"/>
</dbReference>
<dbReference type="PANTHER" id="PTHR30135">
    <property type="entry name" value="UNCHARACTERIZED PROTEIN YVCK-RELATED"/>
    <property type="match status" value="1"/>
</dbReference>
<gene>
    <name evidence="3" type="ORF">S06H3_20342</name>
</gene>
<feature type="region of interest" description="Disordered" evidence="2">
    <location>
        <begin position="40"/>
        <end position="62"/>
    </location>
</feature>
<dbReference type="AlphaFoldDB" id="X1L212"/>
<evidence type="ECO:0000313" key="3">
    <source>
        <dbReference type="EMBL" id="GAI13392.1"/>
    </source>
</evidence>
<evidence type="ECO:0000256" key="2">
    <source>
        <dbReference type="SAM" id="MobiDB-lite"/>
    </source>
</evidence>
<dbReference type="SUPFAM" id="SSF142338">
    <property type="entry name" value="CofD-like"/>
    <property type="match status" value="1"/>
</dbReference>